<reference evidence="5" key="1">
    <citation type="submission" date="2021-02" db="EMBL/GenBank/DDBJ databases">
        <authorList>
            <person name="Dougan E. K."/>
            <person name="Rhodes N."/>
            <person name="Thang M."/>
            <person name="Chan C."/>
        </authorList>
    </citation>
    <scope>NUCLEOTIDE SEQUENCE</scope>
</reference>
<feature type="non-terminal residue" evidence="5">
    <location>
        <position position="359"/>
    </location>
</feature>
<comment type="similarity">
    <text evidence="1 4">Belongs to the glycosyl hydrolase 14 family.</text>
</comment>
<dbReference type="InterPro" id="IPR017853">
    <property type="entry name" value="GH"/>
</dbReference>
<proteinExistence type="inferred from homology"/>
<dbReference type="EMBL" id="CAJNIZ010044116">
    <property type="protein sequence ID" value="CAE7678643.1"/>
    <property type="molecule type" value="Genomic_DNA"/>
</dbReference>
<keyword evidence="2 4" id="KW-0119">Carbohydrate metabolism</keyword>
<dbReference type="EC" id="3.2.1.2" evidence="4"/>
<evidence type="ECO:0000256" key="3">
    <source>
        <dbReference type="ARBA" id="ARBA00023326"/>
    </source>
</evidence>
<dbReference type="Gene3D" id="3.20.20.80">
    <property type="entry name" value="Glycosidases"/>
    <property type="match status" value="1"/>
</dbReference>
<dbReference type="GO" id="GO:0016161">
    <property type="term" value="F:beta-amylase activity"/>
    <property type="evidence" value="ECO:0007669"/>
    <property type="project" value="UniProtKB-EC"/>
</dbReference>
<dbReference type="PANTHER" id="PTHR31352:SF1">
    <property type="entry name" value="BETA-AMYLASE 3, CHLOROPLASTIC"/>
    <property type="match status" value="1"/>
</dbReference>
<organism evidence="5 6">
    <name type="scientific">Symbiodinium pilosum</name>
    <name type="common">Dinoflagellate</name>
    <dbReference type="NCBI Taxonomy" id="2952"/>
    <lineage>
        <taxon>Eukaryota</taxon>
        <taxon>Sar</taxon>
        <taxon>Alveolata</taxon>
        <taxon>Dinophyceae</taxon>
        <taxon>Suessiales</taxon>
        <taxon>Symbiodiniaceae</taxon>
        <taxon>Symbiodinium</taxon>
    </lineage>
</organism>
<keyword evidence="4" id="KW-0326">Glycosidase</keyword>
<evidence type="ECO:0000256" key="2">
    <source>
        <dbReference type="ARBA" id="ARBA00023277"/>
    </source>
</evidence>
<protein>
    <recommendedName>
        <fullName evidence="4">Beta-amylase</fullName>
        <ecNumber evidence="4">3.2.1.2</ecNumber>
    </recommendedName>
</protein>
<evidence type="ECO:0000313" key="6">
    <source>
        <dbReference type="Proteomes" id="UP000649617"/>
    </source>
</evidence>
<evidence type="ECO:0000313" key="5">
    <source>
        <dbReference type="EMBL" id="CAE7678643.1"/>
    </source>
</evidence>
<sequence length="359" mass="40260">WGITEPKPKEYSFKAYRQLVREAKRRRLKVQMVSSFHQCGGNIGDACYIPLPEFVRKETDIWYKDAGGKETQEYISLFADDVVVGGRTPLQMYSDWFTAFAAEFAEDLGAPIIEVMVGLGPCGEMRYPAYPLDRWSFPGIGQFQCHDKHALESLRGAAQAAGCEDCASPPAAGNYDDEPKDTDFFTNGYSSENGRFFLEWYSDSLKKHAVNILQHASQALGKEVKISAKISGLHWWYDSNSHAAELTAGYYNTNERNAYLEIANVIRDAGAQVLDFTCLEMRDLEQPAHARSSPQKLVAQVIQAAKEAGLAFAGENALQRYDQRAYEQMLSYKELRDMTLKGSFRHEALLVGGCYEFGG</sequence>
<dbReference type="Pfam" id="PF01373">
    <property type="entry name" value="Glyco_hydro_14"/>
    <property type="match status" value="1"/>
</dbReference>
<evidence type="ECO:0000256" key="1">
    <source>
        <dbReference type="ARBA" id="ARBA00005652"/>
    </source>
</evidence>
<gene>
    <name evidence="5" type="primary">BAM3</name>
    <name evidence="5" type="ORF">SPIL2461_LOCUS18854</name>
</gene>
<evidence type="ECO:0000256" key="4">
    <source>
        <dbReference type="RuleBase" id="RU000509"/>
    </source>
</evidence>
<name>A0A812WIF7_SYMPI</name>
<dbReference type="InterPro" id="IPR001554">
    <property type="entry name" value="Glyco_hydro_14"/>
</dbReference>
<dbReference type="SUPFAM" id="SSF51445">
    <property type="entry name" value="(Trans)glycosidases"/>
    <property type="match status" value="1"/>
</dbReference>
<dbReference type="GO" id="GO:0000272">
    <property type="term" value="P:polysaccharide catabolic process"/>
    <property type="evidence" value="ECO:0007669"/>
    <property type="project" value="UniProtKB-KW"/>
</dbReference>
<dbReference type="PANTHER" id="PTHR31352">
    <property type="entry name" value="BETA-AMYLASE 1, CHLOROPLASTIC"/>
    <property type="match status" value="1"/>
</dbReference>
<dbReference type="AlphaFoldDB" id="A0A812WIF7"/>
<comment type="caution">
    <text evidence="5">The sequence shown here is derived from an EMBL/GenBank/DDBJ whole genome shotgun (WGS) entry which is preliminary data.</text>
</comment>
<dbReference type="OrthoDB" id="1660156at2759"/>
<accession>A0A812WIF7</accession>
<comment type="catalytic activity">
    <reaction evidence="4">
        <text>Hydrolysis of (1-&gt;4)-alpha-D-glucosidic linkages in polysaccharides so as to remove successive maltose units from the non-reducing ends of the chains.</text>
        <dbReference type="EC" id="3.2.1.2"/>
    </reaction>
</comment>
<keyword evidence="3 4" id="KW-0624">Polysaccharide degradation</keyword>
<keyword evidence="6" id="KW-1185">Reference proteome</keyword>
<keyword evidence="4" id="KW-0378">Hydrolase</keyword>
<dbReference type="PRINTS" id="PR00750">
    <property type="entry name" value="BETAAMYLASE"/>
</dbReference>
<dbReference type="Proteomes" id="UP000649617">
    <property type="component" value="Unassembled WGS sequence"/>
</dbReference>